<dbReference type="EMBL" id="CP053540">
    <property type="protein sequence ID" value="WOB43114.1"/>
    <property type="molecule type" value="Genomic_DNA"/>
</dbReference>
<reference evidence="1" key="1">
    <citation type="submission" date="2020-05" db="EMBL/GenBank/DDBJ databases">
        <authorList>
            <person name="Zhu T."/>
            <person name="Keshari N."/>
            <person name="Lu X."/>
        </authorList>
    </citation>
    <scope>NUCLEOTIDE SEQUENCE</scope>
    <source>
        <strain evidence="1">NK1-22</strain>
    </source>
</reference>
<dbReference type="AlphaFoldDB" id="A0AA96Y5P1"/>
<dbReference type="NCBIfam" id="TIGR04062">
    <property type="entry name" value="dnd_assoc_4"/>
    <property type="match status" value="1"/>
</dbReference>
<name>A0AA96Y5P1_9CYAN</name>
<evidence type="ECO:0000313" key="1">
    <source>
        <dbReference type="EMBL" id="WOB43114.1"/>
    </source>
</evidence>
<organism evidence="1">
    <name type="scientific">Thermoleptolyngbya oregonensis NK1-22</name>
    <dbReference type="NCBI Taxonomy" id="2547457"/>
    <lineage>
        <taxon>Bacteria</taxon>
        <taxon>Bacillati</taxon>
        <taxon>Cyanobacteriota</taxon>
        <taxon>Cyanophyceae</taxon>
        <taxon>Oculatellales</taxon>
        <taxon>Oculatellaceae</taxon>
        <taxon>Thermoleptolyngbya</taxon>
    </lineage>
</organism>
<accession>A0AA96Y5P1</accession>
<dbReference type="InterPro" id="IPR023983">
    <property type="entry name" value="DNA_S_mod_dnd_assoc_4"/>
</dbReference>
<protein>
    <submittedName>
        <fullName evidence="1">DNA phosphorothioation-associated protein 4</fullName>
    </submittedName>
</protein>
<gene>
    <name evidence="1" type="ORF">HNI00_08055</name>
</gene>
<sequence length="155" mass="17328">MADTRIKVAKDKAEFLKTLRATEDTPGPFQSYADALVFAAALGMKRGVREPIAEYSRSIDPIRQDIFYSKGYDQVINLLAITSSNNPKILASTDQAEEDRIRIFEEYANAGLEVLAGALKGAVNYTEALLIFLSTERETEEPQQPEDFDLTRFIS</sequence>
<dbReference type="RefSeq" id="WP_316792287.1">
    <property type="nucleotide sequence ID" value="NZ_CP053540.1"/>
</dbReference>
<dbReference type="KEGG" id="tog:HNI00_08055"/>
<proteinExistence type="predicted"/>